<reference evidence="1" key="2">
    <citation type="journal article" date="2000" name="Genome Res.">
        <title>Normalization and subtraction of cap-trapper-selected cDNAs to prepare full-length cDNA libraries for rapid discovery of new genes.</title>
        <authorList>
            <person name="Carninci P."/>
            <person name="Shibata Y."/>
            <person name="Hayatsu N."/>
            <person name="Sugahara Y."/>
            <person name="Shibata K."/>
            <person name="Itoh M."/>
            <person name="Konno H."/>
            <person name="Okazaki Y."/>
            <person name="Muramatsu M."/>
            <person name="Hayashizaki Y."/>
        </authorList>
    </citation>
    <scope>NUCLEOTIDE SEQUENCE</scope>
    <source>
        <strain evidence="1">C57BL/6J</strain>
        <tissue evidence="1">Small intestine</tissue>
    </source>
</reference>
<accession>Q9D8A9</accession>
<evidence type="ECO:0008006" key="3">
    <source>
        <dbReference type="Google" id="ProtNLM"/>
    </source>
</evidence>
<reference evidence="1" key="3">
    <citation type="journal article" date="2000" name="Genome Res.">
        <title>RIKEN integrated sequence analysis (RISA) system--384-format sequencing pipeline with 384 multicapillary sequencer.</title>
        <authorList>
            <person name="Shibata K."/>
            <person name="Itoh M."/>
            <person name="Aizawa K."/>
            <person name="Nagaoka S."/>
            <person name="Sasaki N."/>
            <person name="Carninci P."/>
            <person name="Konno H."/>
            <person name="Akiyama J."/>
            <person name="Nishi K."/>
            <person name="Kitsunai T."/>
            <person name="Tashiro H."/>
            <person name="Itoh M."/>
            <person name="Sumi N."/>
            <person name="Ishii Y."/>
            <person name="Nakamura S."/>
            <person name="Hazama M."/>
            <person name="Nishine T."/>
            <person name="Harada A."/>
            <person name="Yamamoto R."/>
            <person name="Matsumoto H."/>
            <person name="Sakaguchi S."/>
            <person name="Ikegami T."/>
            <person name="Kashiwagi K."/>
            <person name="Fujiwake S."/>
            <person name="Inoue K."/>
            <person name="Togawa Y."/>
            <person name="Izawa M."/>
            <person name="Ohara E."/>
            <person name="Watahiki M."/>
            <person name="Yoneda Y."/>
            <person name="Ishikawa T."/>
            <person name="Ozawa K."/>
            <person name="Tanaka T."/>
            <person name="Matsuura S."/>
            <person name="Kawai J."/>
            <person name="Okazaki Y."/>
            <person name="Muramatsu M."/>
            <person name="Inoue Y."/>
            <person name="Kira A."/>
            <person name="Hayashizaki Y."/>
        </authorList>
    </citation>
    <scope>NUCLEOTIDE SEQUENCE</scope>
    <source>
        <strain evidence="1">C57BL/6J</strain>
        <tissue evidence="1">Small intestine</tissue>
    </source>
</reference>
<dbReference type="PhylomeDB" id="Q9D8A9"/>
<dbReference type="AlphaFoldDB" id="Q9D8A9"/>
<sequence>MWLLLGIYPEDAPTCKKDTCSPMFIAALFIIARSWKGPRCPSTEEWIQKMWYIYTTEYYSAIKNTEFMKFLGKWMELENIILSEVTQSQKNTNSMHSLISGY</sequence>
<dbReference type="AGR" id="MGI:2444098"/>
<dbReference type="MGI" id="MGI:2444098">
    <property type="gene designation" value="Heatr5b"/>
</dbReference>
<reference evidence="1" key="5">
    <citation type="journal article" date="2001" name="Nature">
        <title>Functional annotation of a full-length mouse cDNA collection.</title>
        <authorList>
            <consortium name="The RIKEN Genome Exploration Research Group Phase II Team and the FANTOM Consortium"/>
        </authorList>
    </citation>
    <scope>NUCLEOTIDE SEQUENCE</scope>
    <source>
        <strain evidence="1">C57BL/6J</strain>
        <tissue evidence="1">Small intestine</tissue>
    </source>
</reference>
<proteinExistence type="evidence at transcript level"/>
<reference evidence="1" key="1">
    <citation type="journal article" date="1999" name="Methods Enzymol.">
        <title>High-efficiency full-length cDNA cloning.</title>
        <authorList>
            <person name="Carninci P."/>
            <person name="Hayashizaki Y."/>
        </authorList>
    </citation>
    <scope>NUCLEOTIDE SEQUENCE</scope>
    <source>
        <strain evidence="1">C57BL/6J</strain>
        <tissue evidence="1">Small intestine</tissue>
    </source>
</reference>
<reference evidence="1" key="8">
    <citation type="journal article" date="2005" name="Science">
        <title>Antisense Transcription in the Mammalian Transcriptome.</title>
        <authorList>
            <consortium name="RIKEN Genome Exploration Research Group and Genome Science Group (Genome Network Project Core Group) and the FANTOM Consortium"/>
        </authorList>
    </citation>
    <scope>NUCLEOTIDE SEQUENCE</scope>
    <source>
        <strain evidence="1">C57BL/6J</strain>
        <tissue evidence="1">Small intestine</tissue>
    </source>
</reference>
<evidence type="ECO:0000313" key="2">
    <source>
        <dbReference type="MGI" id="MGI:2444098"/>
    </source>
</evidence>
<reference evidence="1" key="4">
    <citation type="submission" date="2000-07" db="EMBL/GenBank/DDBJ databases">
        <authorList>
            <person name="Adachi J."/>
            <person name="Aizawa K."/>
            <person name="Akahira S."/>
            <person name="Akimura T."/>
            <person name="Arai A."/>
            <person name="Aono H."/>
            <person name="Arakawa T."/>
            <person name="Bono H."/>
            <person name="Carninci P."/>
            <person name="Fukuda S."/>
            <person name="Fukunishi Y."/>
            <person name="Furuno M."/>
            <person name="Hanagaki T."/>
            <person name="Hara A."/>
            <person name="Hayatsu N."/>
            <person name="Hiramoto K."/>
            <person name="Hiraoka T."/>
            <person name="Hori F."/>
            <person name="Imotani K."/>
            <person name="Ishii Y."/>
            <person name="Itoh M."/>
            <person name="Izawa M."/>
            <person name="Kasukawa T."/>
            <person name="Kato H."/>
            <person name="Kawai J."/>
            <person name="Kojima Y."/>
            <person name="Konno H."/>
            <person name="Kouda M."/>
            <person name="Koya S."/>
            <person name="Kurihara C."/>
            <person name="Matsuyama T."/>
            <person name="Miyazaki A."/>
            <person name="Nishi K."/>
            <person name="Nomura K."/>
            <person name="Numazaki R."/>
            <person name="Ohno M."/>
            <person name="Okazaki Y."/>
            <person name="Okido T."/>
            <person name="Owa C."/>
            <person name="Saito H."/>
            <person name="Saito R."/>
            <person name="Sakai C."/>
            <person name="Sakai K."/>
            <person name="Sano H."/>
            <person name="Sasaki D."/>
            <person name="Shibata K."/>
            <person name="Shibata Y."/>
            <person name="Shinagawa A."/>
            <person name="Shiraki T."/>
            <person name="Sogabe Y."/>
            <person name="Suzuki H."/>
            <person name="Tagami M."/>
            <person name="Tagawa A."/>
            <person name="Takahashi F."/>
            <person name="Tanaka T."/>
            <person name="Tejima Y."/>
            <person name="Toya T."/>
            <person name="Yamamura T."/>
            <person name="Yasunishi A."/>
            <person name="Yoshida K."/>
            <person name="Yoshino M."/>
            <person name="Muramatsu M."/>
            <person name="Hayashizaki Y."/>
        </authorList>
    </citation>
    <scope>NUCLEOTIDE SEQUENCE</scope>
    <source>
        <strain evidence="1">C57BL/6J</strain>
        <tissue evidence="1">Small intestine</tissue>
    </source>
</reference>
<reference evidence="1" key="7">
    <citation type="journal article" date="2005" name="Science">
        <title>The Transcriptional Landscape of the Mammalian Genome.</title>
        <authorList>
            <consortium name="The FANTOM Consortium"/>
            <consortium name="Riken Genome Exploration Research Group and Genome Science Group (Genome Network Project Core Group)"/>
        </authorList>
    </citation>
    <scope>NUCLEOTIDE SEQUENCE</scope>
    <source>
        <strain evidence="1">C57BL/6J</strain>
        <tissue evidence="1">Small intestine</tissue>
    </source>
</reference>
<protein>
    <recommendedName>
        <fullName evidence="3">DUF1725 domain-containing protein</fullName>
    </recommendedName>
</protein>
<reference evidence="1" key="6">
    <citation type="journal article" date="2002" name="Nature">
        <title>Analysis of the mouse transcriptome based on functional annotation of 60,770 full-length cDNAs.</title>
        <authorList>
            <consortium name="The FANTOM Consortium and the RIKEN Genome Exploration Research Group Phase I and II Team"/>
        </authorList>
    </citation>
    <scope>NUCLEOTIDE SEQUENCE</scope>
    <source>
        <strain evidence="1">C57BL/6J</strain>
        <tissue evidence="1">Small intestine</tissue>
    </source>
</reference>
<name>Q9D8A9_MOUSE</name>
<evidence type="ECO:0000313" key="1">
    <source>
        <dbReference type="EMBL" id="BAB25540.1"/>
    </source>
</evidence>
<dbReference type="EMBL" id="AK008221">
    <property type="protein sequence ID" value="BAB25540.1"/>
    <property type="molecule type" value="mRNA"/>
</dbReference>
<gene>
    <name evidence="2" type="primary">Heatr5b</name>
</gene>
<organism evidence="1">
    <name type="scientific">Mus musculus</name>
    <name type="common">Mouse</name>
    <dbReference type="NCBI Taxonomy" id="10090"/>
    <lineage>
        <taxon>Eukaryota</taxon>
        <taxon>Metazoa</taxon>
        <taxon>Chordata</taxon>
        <taxon>Craniata</taxon>
        <taxon>Vertebrata</taxon>
        <taxon>Euteleostomi</taxon>
        <taxon>Mammalia</taxon>
        <taxon>Eutheria</taxon>
        <taxon>Euarchontoglires</taxon>
        <taxon>Glires</taxon>
        <taxon>Rodentia</taxon>
        <taxon>Myomorpha</taxon>
        <taxon>Muroidea</taxon>
        <taxon>Muridae</taxon>
        <taxon>Murinae</taxon>
        <taxon>Mus</taxon>
        <taxon>Mus</taxon>
    </lineage>
</organism>